<protein>
    <recommendedName>
        <fullName evidence="4">DUF4352 domain-containing protein</fullName>
    </recommendedName>
</protein>
<evidence type="ECO:0000313" key="3">
    <source>
        <dbReference type="Proteomes" id="UP000273516"/>
    </source>
</evidence>
<name>A0A3M0MFP0_9RHOB</name>
<feature type="transmembrane region" description="Helical" evidence="1">
    <location>
        <begin position="13"/>
        <end position="33"/>
    </location>
</feature>
<keyword evidence="3" id="KW-1185">Reference proteome</keyword>
<keyword evidence="1" id="KW-0812">Transmembrane</keyword>
<keyword evidence="1" id="KW-1133">Transmembrane helix</keyword>
<dbReference type="OrthoDB" id="5998046at2"/>
<evidence type="ECO:0008006" key="4">
    <source>
        <dbReference type="Google" id="ProtNLM"/>
    </source>
</evidence>
<dbReference type="EMBL" id="QOKZ01000002">
    <property type="protein sequence ID" value="RMC36205.1"/>
    <property type="molecule type" value="Genomic_DNA"/>
</dbReference>
<dbReference type="Proteomes" id="UP000273516">
    <property type="component" value="Unassembled WGS sequence"/>
</dbReference>
<evidence type="ECO:0000313" key="2">
    <source>
        <dbReference type="EMBL" id="RMC36205.1"/>
    </source>
</evidence>
<accession>A0A3M0MFP0</accession>
<sequence length="193" mass="21014">MSETVPPSLTRRIWMRIFAATGVIAAVVASYWIKVDNARQPEEPPATAFGQPVDTGRALLTPRALFVLSADPGDPGVEPGTKLLALTARIENITSQTQSVIFASPPMAATGDLELAEPEVILDRDGEVLQQLQPRLPEDVTILWTLPGTWEAQQVEITFFAQIFKLRDNLYGQSNWLGTYPAGSLLATPEISS</sequence>
<gene>
    <name evidence="2" type="ORF">C9E81_05790</name>
</gene>
<reference evidence="2 3" key="1">
    <citation type="submission" date="2018-07" db="EMBL/GenBank/DDBJ databases">
        <authorList>
            <person name="Zhang Y."/>
            <person name="Wang L."/>
            <person name="Ma S."/>
        </authorList>
    </citation>
    <scope>NUCLEOTIDE SEQUENCE [LARGE SCALE GENOMIC DNA]</scope>
    <source>
        <strain evidence="2 3">4-2</strain>
    </source>
</reference>
<dbReference type="RefSeq" id="WP_147457565.1">
    <property type="nucleotide sequence ID" value="NZ_QOKZ01000002.1"/>
</dbReference>
<comment type="caution">
    <text evidence="2">The sequence shown here is derived from an EMBL/GenBank/DDBJ whole genome shotgun (WGS) entry which is preliminary data.</text>
</comment>
<dbReference type="AlphaFoldDB" id="A0A3M0MFP0"/>
<keyword evidence="1" id="KW-0472">Membrane</keyword>
<proteinExistence type="predicted"/>
<organism evidence="2 3">
    <name type="scientific">Paracoccus alkanivorans</name>
    <dbReference type="NCBI Taxonomy" id="2116655"/>
    <lineage>
        <taxon>Bacteria</taxon>
        <taxon>Pseudomonadati</taxon>
        <taxon>Pseudomonadota</taxon>
        <taxon>Alphaproteobacteria</taxon>
        <taxon>Rhodobacterales</taxon>
        <taxon>Paracoccaceae</taxon>
        <taxon>Paracoccus</taxon>
    </lineage>
</organism>
<evidence type="ECO:0000256" key="1">
    <source>
        <dbReference type="SAM" id="Phobius"/>
    </source>
</evidence>